<reference evidence="3 4" key="1">
    <citation type="journal article" date="2015" name="Nat. Commun.">
        <title>Outbred genome sequencing and CRISPR/Cas9 gene editing in butterflies.</title>
        <authorList>
            <person name="Li X."/>
            <person name="Fan D."/>
            <person name="Zhang W."/>
            <person name="Liu G."/>
            <person name="Zhang L."/>
            <person name="Zhao L."/>
            <person name="Fang X."/>
            <person name="Chen L."/>
            <person name="Dong Y."/>
            <person name="Chen Y."/>
            <person name="Ding Y."/>
            <person name="Zhao R."/>
            <person name="Feng M."/>
            <person name="Zhu Y."/>
            <person name="Feng Y."/>
            <person name="Jiang X."/>
            <person name="Zhu D."/>
            <person name="Xiang H."/>
            <person name="Feng X."/>
            <person name="Li S."/>
            <person name="Wang J."/>
            <person name="Zhang G."/>
            <person name="Kronforst M.R."/>
            <person name="Wang W."/>
        </authorList>
    </citation>
    <scope>NUCLEOTIDE SEQUENCE [LARGE SCALE GENOMIC DNA]</scope>
    <source>
        <strain evidence="3">Ya'a_city_454_Px</strain>
        <tissue evidence="3">Whole body</tissue>
    </source>
</reference>
<dbReference type="InterPro" id="IPR010989">
    <property type="entry name" value="SNARE"/>
</dbReference>
<sequence>MPCEGGKGSPREIQTRPARFAISLAQLQIYSRELTLACCLTQGCTSSAQRYRLCTCNPKTSRSGSTQTARVAGPAESGAPAPVLELPRDIADLLQEEQLDAAVTRAHAAGLKLCGALRQLAGRAGEAVGAAGAAGAACRMARLQYACARRRCAAALAEHAQLLQLLRDDRARLLHEQIKLIRAVRGGDVAETVGCWLLAAECGVTTCVQVRAQTAEARRALRDAEARRGELARAEAALREVRDLFVQLSHLVAQQQEQIDSVEYFALQASEHVESGGQELLRGSVGRRRARKHEGLYAGTTPRGTTPHHATRHHTTRHHATRHHATQAPTIHRADGGERRPMNRNHYC</sequence>
<evidence type="ECO:0000313" key="4">
    <source>
        <dbReference type="Proteomes" id="UP000053268"/>
    </source>
</evidence>
<gene>
    <name evidence="3" type="ORF">RR46_02164</name>
</gene>
<evidence type="ECO:0000313" key="3">
    <source>
        <dbReference type="EMBL" id="KPJ05548.1"/>
    </source>
</evidence>
<protein>
    <submittedName>
        <fullName evidence="3">Syntaxin-1A</fullName>
    </submittedName>
</protein>
<feature type="domain" description="T-SNARE coiled-coil homology" evidence="2">
    <location>
        <begin position="221"/>
        <end position="283"/>
    </location>
</feature>
<name>A0A194QJ14_PAPXU</name>
<feature type="compositionally biased region" description="Polar residues" evidence="1">
    <location>
        <begin position="59"/>
        <end position="69"/>
    </location>
</feature>
<evidence type="ECO:0000256" key="1">
    <source>
        <dbReference type="SAM" id="MobiDB-lite"/>
    </source>
</evidence>
<feature type="region of interest" description="Disordered" evidence="1">
    <location>
        <begin position="278"/>
        <end position="348"/>
    </location>
</feature>
<dbReference type="GO" id="GO:0016192">
    <property type="term" value="P:vesicle-mediated transport"/>
    <property type="evidence" value="ECO:0007669"/>
    <property type="project" value="InterPro"/>
</dbReference>
<feature type="region of interest" description="Disordered" evidence="1">
    <location>
        <begin position="59"/>
        <end position="78"/>
    </location>
</feature>
<dbReference type="Proteomes" id="UP000053268">
    <property type="component" value="Unassembled WGS sequence"/>
</dbReference>
<feature type="compositionally biased region" description="Low complexity" evidence="1">
    <location>
        <begin position="298"/>
        <end position="308"/>
    </location>
</feature>
<dbReference type="CDD" id="cd15848">
    <property type="entry name" value="SNARE_syntaxin1-like"/>
    <property type="match status" value="1"/>
</dbReference>
<keyword evidence="4" id="KW-1185">Reference proteome</keyword>
<evidence type="ECO:0000259" key="2">
    <source>
        <dbReference type="PROSITE" id="PS50192"/>
    </source>
</evidence>
<feature type="compositionally biased region" description="Basic and acidic residues" evidence="1">
    <location>
        <begin position="332"/>
        <end position="341"/>
    </location>
</feature>
<dbReference type="Gene3D" id="1.20.5.110">
    <property type="match status" value="1"/>
</dbReference>
<organism evidence="3 4">
    <name type="scientific">Papilio xuthus</name>
    <name type="common">Asian swallowtail butterfly</name>
    <dbReference type="NCBI Taxonomy" id="66420"/>
    <lineage>
        <taxon>Eukaryota</taxon>
        <taxon>Metazoa</taxon>
        <taxon>Ecdysozoa</taxon>
        <taxon>Arthropoda</taxon>
        <taxon>Hexapoda</taxon>
        <taxon>Insecta</taxon>
        <taxon>Pterygota</taxon>
        <taxon>Neoptera</taxon>
        <taxon>Endopterygota</taxon>
        <taxon>Lepidoptera</taxon>
        <taxon>Glossata</taxon>
        <taxon>Ditrysia</taxon>
        <taxon>Papilionoidea</taxon>
        <taxon>Papilionidae</taxon>
        <taxon>Papilioninae</taxon>
        <taxon>Papilio</taxon>
    </lineage>
</organism>
<accession>A0A194QJ14</accession>
<dbReference type="GO" id="GO:0016020">
    <property type="term" value="C:membrane"/>
    <property type="evidence" value="ECO:0007669"/>
    <property type="project" value="InterPro"/>
</dbReference>
<dbReference type="PROSITE" id="PS50192">
    <property type="entry name" value="T_SNARE"/>
    <property type="match status" value="1"/>
</dbReference>
<dbReference type="InterPro" id="IPR000727">
    <property type="entry name" value="T_SNARE_dom"/>
</dbReference>
<feature type="compositionally biased region" description="Basic residues" evidence="1">
    <location>
        <begin position="309"/>
        <end position="325"/>
    </location>
</feature>
<dbReference type="SMART" id="SM00397">
    <property type="entry name" value="t_SNARE"/>
    <property type="match status" value="1"/>
</dbReference>
<proteinExistence type="predicted"/>
<dbReference type="STRING" id="66420.A0A194QJ14"/>
<dbReference type="SUPFAM" id="SSF47661">
    <property type="entry name" value="t-snare proteins"/>
    <property type="match status" value="1"/>
</dbReference>
<dbReference type="EMBL" id="KQ458671">
    <property type="protein sequence ID" value="KPJ05548.1"/>
    <property type="molecule type" value="Genomic_DNA"/>
</dbReference>
<dbReference type="AlphaFoldDB" id="A0A194QJ14"/>